<protein>
    <recommendedName>
        <fullName evidence="7">Nucleoporin Nup43</fullName>
    </recommendedName>
</protein>
<dbReference type="InterPro" id="IPR036322">
    <property type="entry name" value="WD40_repeat_dom_sf"/>
</dbReference>
<comment type="caution">
    <text evidence="5">The sequence shown here is derived from an EMBL/GenBank/DDBJ whole genome shotgun (WGS) entry which is preliminary data.</text>
</comment>
<dbReference type="PANTHER" id="PTHR22652">
    <property type="entry name" value="NUCLEOPORIN NUP43"/>
    <property type="match status" value="1"/>
</dbReference>
<dbReference type="EMBL" id="MBFU01000363">
    <property type="protein sequence ID" value="PWA00108.1"/>
    <property type="molecule type" value="Genomic_DNA"/>
</dbReference>
<sequence>MENHREDFYSHKTNGQVKSVCWAPPVTGNSYNDMEFLFLSGTRGSVQEITLWGMINPELSFDSAPEFIPQVNELGSLKHKGDVNCIRTYGNNGIVTASSLGNINFFRLQEEEHRDRNNSINERERVLVHTTTNSVHSNNAGTVPCNAVSVQPINGSGQEIVSCGEDGVVALLKGETLKIVDKKRVDYMPITDIKWQNQFQFVASTFGGKLKVVDKRTTEPFVQSFQDDSAPVSINSIDINPSLNYLVATVNSEGIAKIYDTRNNRCELVSQNIPSISPYWDVQFVPQSTNQLTLCSQDGSLAVLDYQPNFIRFGDSYEMEPRGLYTHSINQQSINCLDCNTHVQNAIILCGSDSECILIKRL</sequence>
<organism evidence="5 6">
    <name type="scientific">Smittium angustum</name>
    <dbReference type="NCBI Taxonomy" id="133377"/>
    <lineage>
        <taxon>Eukaryota</taxon>
        <taxon>Fungi</taxon>
        <taxon>Fungi incertae sedis</taxon>
        <taxon>Zoopagomycota</taxon>
        <taxon>Kickxellomycotina</taxon>
        <taxon>Harpellomycetes</taxon>
        <taxon>Harpellales</taxon>
        <taxon>Legeriomycetaceae</taxon>
        <taxon>Smittium</taxon>
    </lineage>
</organism>
<evidence type="ECO:0000313" key="6">
    <source>
        <dbReference type="Proteomes" id="UP000245591"/>
    </source>
</evidence>
<evidence type="ECO:0000313" key="5">
    <source>
        <dbReference type="EMBL" id="PWA00108.1"/>
    </source>
</evidence>
<evidence type="ECO:0000256" key="4">
    <source>
        <dbReference type="ARBA" id="ARBA00023242"/>
    </source>
</evidence>
<dbReference type="PANTHER" id="PTHR22652:SF0">
    <property type="entry name" value="NUCLEOPORIN NUP43"/>
    <property type="match status" value="1"/>
</dbReference>
<reference evidence="5 6" key="1">
    <citation type="journal article" date="2018" name="MBio">
        <title>Comparative Genomics Reveals the Core Gene Toolbox for the Fungus-Insect Symbiosis.</title>
        <authorList>
            <person name="Wang Y."/>
            <person name="Stata M."/>
            <person name="Wang W."/>
            <person name="Stajich J.E."/>
            <person name="White M.M."/>
            <person name="Moncalvo J.M."/>
        </authorList>
    </citation>
    <scope>NUCLEOTIDE SEQUENCE [LARGE SCALE GENOMIC DNA]</scope>
    <source>
        <strain evidence="5 6">AUS-126-30</strain>
    </source>
</reference>
<dbReference type="GO" id="GO:0031080">
    <property type="term" value="C:nuclear pore outer ring"/>
    <property type="evidence" value="ECO:0007669"/>
    <property type="project" value="TreeGrafter"/>
</dbReference>
<evidence type="ECO:0008006" key="7">
    <source>
        <dbReference type="Google" id="ProtNLM"/>
    </source>
</evidence>
<proteinExistence type="predicted"/>
<dbReference type="SMART" id="SM00320">
    <property type="entry name" value="WD40"/>
    <property type="match status" value="6"/>
</dbReference>
<evidence type="ECO:0000256" key="2">
    <source>
        <dbReference type="ARBA" id="ARBA00022574"/>
    </source>
</evidence>
<keyword evidence="6" id="KW-1185">Reference proteome</keyword>
<keyword evidence="4" id="KW-0539">Nucleus</keyword>
<keyword evidence="3" id="KW-0677">Repeat</keyword>
<keyword evidence="2" id="KW-0853">WD repeat</keyword>
<evidence type="ECO:0000256" key="1">
    <source>
        <dbReference type="ARBA" id="ARBA00004123"/>
    </source>
</evidence>
<comment type="subcellular location">
    <subcellularLocation>
        <location evidence="1">Nucleus</location>
    </subcellularLocation>
</comment>
<dbReference type="AlphaFoldDB" id="A0A2U1J4Z9"/>
<name>A0A2U1J4Z9_SMIAN</name>
<dbReference type="InterPro" id="IPR001680">
    <property type="entry name" value="WD40_rpt"/>
</dbReference>
<dbReference type="SUPFAM" id="SSF50978">
    <property type="entry name" value="WD40 repeat-like"/>
    <property type="match status" value="1"/>
</dbReference>
<dbReference type="InterPro" id="IPR015943">
    <property type="entry name" value="WD40/YVTN_repeat-like_dom_sf"/>
</dbReference>
<gene>
    <name evidence="5" type="ORF">BB558_003850</name>
</gene>
<evidence type="ECO:0000256" key="3">
    <source>
        <dbReference type="ARBA" id="ARBA00022737"/>
    </source>
</evidence>
<accession>A0A2U1J4Z9</accession>
<dbReference type="Proteomes" id="UP000245591">
    <property type="component" value="Unassembled WGS sequence"/>
</dbReference>
<dbReference type="Gene3D" id="2.130.10.10">
    <property type="entry name" value="YVTN repeat-like/Quinoprotein amine dehydrogenase"/>
    <property type="match status" value="1"/>
</dbReference>